<dbReference type="Proteomes" id="UP001500218">
    <property type="component" value="Unassembled WGS sequence"/>
</dbReference>
<evidence type="ECO:0000256" key="1">
    <source>
        <dbReference type="SAM" id="MobiDB-lite"/>
    </source>
</evidence>
<organism evidence="2 3">
    <name type="scientific">Luedemannella flava</name>
    <dbReference type="NCBI Taxonomy" id="349316"/>
    <lineage>
        <taxon>Bacteria</taxon>
        <taxon>Bacillati</taxon>
        <taxon>Actinomycetota</taxon>
        <taxon>Actinomycetes</taxon>
        <taxon>Micromonosporales</taxon>
        <taxon>Micromonosporaceae</taxon>
        <taxon>Luedemannella</taxon>
    </lineage>
</organism>
<sequence>MNTPARLGLYTLGLAVAFAGAFGAGRLAGPEPAQREAHQAVMNHADAISGDEANPASSPRGLQVSDAGYRLVPVVSSLPVGTVTDFRFRILGEHGQPVTDFTPTHEKNLHLIVVRRDLSGYQHLHPTMASDGTWTIPLTVASAGQYRIFADFQPTGRASALTLGVDLAAAGTYLPQPLPVPKPAVQVDGYEVELSGGLVPGTASRLTLTVTRGGVPVTDLQPYLGAYGHLVALRDGDLAYRHVHPADGGRTTAGPQLTFYVEVPSDAAYRLYLDFQHNGKVRTAEFTVVAGSVPTGVTSPPPAQPGPTGHADQPHGHG</sequence>
<feature type="region of interest" description="Disordered" evidence="1">
    <location>
        <begin position="293"/>
        <end position="318"/>
    </location>
</feature>
<name>A0ABN2LZQ3_9ACTN</name>
<dbReference type="EMBL" id="BAAALT010000076">
    <property type="protein sequence ID" value="GAA1804706.1"/>
    <property type="molecule type" value="Genomic_DNA"/>
</dbReference>
<comment type="caution">
    <text evidence="2">The sequence shown here is derived from an EMBL/GenBank/DDBJ whole genome shotgun (WGS) entry which is preliminary data.</text>
</comment>
<evidence type="ECO:0000313" key="3">
    <source>
        <dbReference type="Proteomes" id="UP001500218"/>
    </source>
</evidence>
<gene>
    <name evidence="2" type="ORF">GCM10009682_27960</name>
</gene>
<proteinExistence type="predicted"/>
<evidence type="ECO:0008006" key="4">
    <source>
        <dbReference type="Google" id="ProtNLM"/>
    </source>
</evidence>
<dbReference type="RefSeq" id="WP_344130717.1">
    <property type="nucleotide sequence ID" value="NZ_BAAALT010000076.1"/>
</dbReference>
<reference evidence="2 3" key="1">
    <citation type="journal article" date="2019" name="Int. J. Syst. Evol. Microbiol.">
        <title>The Global Catalogue of Microorganisms (GCM) 10K type strain sequencing project: providing services to taxonomists for standard genome sequencing and annotation.</title>
        <authorList>
            <consortium name="The Broad Institute Genomics Platform"/>
            <consortium name="The Broad Institute Genome Sequencing Center for Infectious Disease"/>
            <person name="Wu L."/>
            <person name="Ma J."/>
        </authorList>
    </citation>
    <scope>NUCLEOTIDE SEQUENCE [LARGE SCALE GENOMIC DNA]</scope>
    <source>
        <strain evidence="2 3">JCM 13250</strain>
    </source>
</reference>
<protein>
    <recommendedName>
        <fullName evidence="4">Secreted protein</fullName>
    </recommendedName>
</protein>
<accession>A0ABN2LZQ3</accession>
<keyword evidence="3" id="KW-1185">Reference proteome</keyword>
<evidence type="ECO:0000313" key="2">
    <source>
        <dbReference type="EMBL" id="GAA1804706.1"/>
    </source>
</evidence>